<evidence type="ECO:0000256" key="5">
    <source>
        <dbReference type="PROSITE-ProRule" id="PRU01248"/>
    </source>
</evidence>
<keyword evidence="9" id="KW-1185">Reference proteome</keyword>
<reference evidence="9" key="1">
    <citation type="journal article" date="2019" name="Int. J. Syst. Evol. Microbiol.">
        <title>The Global Catalogue of Microorganisms (GCM) 10K type strain sequencing project: providing services to taxonomists for standard genome sequencing and annotation.</title>
        <authorList>
            <consortium name="The Broad Institute Genomics Platform"/>
            <consortium name="The Broad Institute Genome Sequencing Center for Infectious Disease"/>
            <person name="Wu L."/>
            <person name="Ma J."/>
        </authorList>
    </citation>
    <scope>NUCLEOTIDE SEQUENCE [LARGE SCALE GENOMIC DNA]</scope>
    <source>
        <strain evidence="9">CECT 7956</strain>
    </source>
</reference>
<dbReference type="PROSITE" id="PS51898">
    <property type="entry name" value="TYR_RECOMBINASE"/>
    <property type="match status" value="1"/>
</dbReference>
<evidence type="ECO:0000259" key="6">
    <source>
        <dbReference type="PROSITE" id="PS51898"/>
    </source>
</evidence>
<protein>
    <submittedName>
        <fullName evidence="8">Tyrosine-type recombinase/integrase</fullName>
    </submittedName>
</protein>
<comment type="caution">
    <text evidence="8">The sequence shown here is derived from an EMBL/GenBank/DDBJ whole genome shotgun (WGS) entry which is preliminary data.</text>
</comment>
<dbReference type="RefSeq" id="WP_379835598.1">
    <property type="nucleotide sequence ID" value="NZ_JBHRYQ010000001.1"/>
</dbReference>
<dbReference type="InterPro" id="IPR050090">
    <property type="entry name" value="Tyrosine_recombinase_XerCD"/>
</dbReference>
<proteinExistence type="inferred from homology"/>
<evidence type="ECO:0000256" key="3">
    <source>
        <dbReference type="ARBA" id="ARBA00023125"/>
    </source>
</evidence>
<dbReference type="InterPro" id="IPR010998">
    <property type="entry name" value="Integrase_recombinase_N"/>
</dbReference>
<evidence type="ECO:0000313" key="9">
    <source>
        <dbReference type="Proteomes" id="UP001595616"/>
    </source>
</evidence>
<dbReference type="Pfam" id="PF00589">
    <property type="entry name" value="Phage_integrase"/>
    <property type="match status" value="1"/>
</dbReference>
<dbReference type="SUPFAM" id="SSF56349">
    <property type="entry name" value="DNA breaking-rejoining enzymes"/>
    <property type="match status" value="1"/>
</dbReference>
<keyword evidence="2" id="KW-0229">DNA integration</keyword>
<dbReference type="InterPro" id="IPR013762">
    <property type="entry name" value="Integrase-like_cat_sf"/>
</dbReference>
<comment type="similarity">
    <text evidence="1">Belongs to the 'phage' integrase family.</text>
</comment>
<dbReference type="PROSITE" id="PS51900">
    <property type="entry name" value="CB"/>
    <property type="match status" value="1"/>
</dbReference>
<dbReference type="InterPro" id="IPR044068">
    <property type="entry name" value="CB"/>
</dbReference>
<feature type="domain" description="Tyr recombinase" evidence="6">
    <location>
        <begin position="97"/>
        <end position="270"/>
    </location>
</feature>
<evidence type="ECO:0000259" key="7">
    <source>
        <dbReference type="PROSITE" id="PS51900"/>
    </source>
</evidence>
<dbReference type="PANTHER" id="PTHR30349:SF41">
    <property type="entry name" value="INTEGRASE_RECOMBINASE PROTEIN MJ0367-RELATED"/>
    <property type="match status" value="1"/>
</dbReference>
<evidence type="ECO:0000256" key="4">
    <source>
        <dbReference type="ARBA" id="ARBA00023172"/>
    </source>
</evidence>
<dbReference type="Gene3D" id="1.10.443.10">
    <property type="entry name" value="Intergrase catalytic core"/>
    <property type="match status" value="1"/>
</dbReference>
<evidence type="ECO:0000256" key="1">
    <source>
        <dbReference type="ARBA" id="ARBA00008857"/>
    </source>
</evidence>
<keyword evidence="4" id="KW-0233">DNA recombination</keyword>
<gene>
    <name evidence="8" type="ORF">ACFOOI_04670</name>
</gene>
<dbReference type="InterPro" id="IPR011010">
    <property type="entry name" value="DNA_brk_join_enz"/>
</dbReference>
<dbReference type="InterPro" id="IPR004107">
    <property type="entry name" value="Integrase_SAM-like_N"/>
</dbReference>
<evidence type="ECO:0000313" key="8">
    <source>
        <dbReference type="EMBL" id="MFC3809935.1"/>
    </source>
</evidence>
<dbReference type="Proteomes" id="UP001595616">
    <property type="component" value="Unassembled WGS sequence"/>
</dbReference>
<dbReference type="Pfam" id="PF13495">
    <property type="entry name" value="Phage_int_SAM_4"/>
    <property type="match status" value="1"/>
</dbReference>
<evidence type="ECO:0000256" key="2">
    <source>
        <dbReference type="ARBA" id="ARBA00022908"/>
    </source>
</evidence>
<dbReference type="PANTHER" id="PTHR30349">
    <property type="entry name" value="PHAGE INTEGRASE-RELATED"/>
    <property type="match status" value="1"/>
</dbReference>
<accession>A0ABV7YUB8</accession>
<sequence>MTHLIERFTEFLKKGKYNSATIASYRNDIFVFYNHFRDYPQSKITDELIAEYLKLLDEKKSSRHEVIQAGKAIKLFYEVIFNRKLSIKATGKEKEIQTIDVLSQTEIKLLIDTVKNIKHKALLILVYNSGMKISEVIKLRISDIDFKKYTITLKHKNSKKDRLLRLSPNIVVFIEKYIKKYEPVDVLFPGSGGEGFYSSRNIQMFFQKALTESGLNKQATLNTLRHSFAVHSLEMGLDIHILQQMLGHTNIQTTSVYNQFVKIKTEQIISPLEKLDLEIPL</sequence>
<dbReference type="InterPro" id="IPR002104">
    <property type="entry name" value="Integrase_catalytic"/>
</dbReference>
<feature type="domain" description="Core-binding (CB)" evidence="7">
    <location>
        <begin position="1"/>
        <end position="78"/>
    </location>
</feature>
<name>A0ABV7YUB8_9BACT</name>
<dbReference type="EMBL" id="JBHRYQ010000001">
    <property type="protein sequence ID" value="MFC3809935.1"/>
    <property type="molecule type" value="Genomic_DNA"/>
</dbReference>
<keyword evidence="3 5" id="KW-0238">DNA-binding</keyword>
<organism evidence="8 9">
    <name type="scientific">Lacihabitans lacunae</name>
    <dbReference type="NCBI Taxonomy" id="1028214"/>
    <lineage>
        <taxon>Bacteria</taxon>
        <taxon>Pseudomonadati</taxon>
        <taxon>Bacteroidota</taxon>
        <taxon>Cytophagia</taxon>
        <taxon>Cytophagales</taxon>
        <taxon>Leadbetterellaceae</taxon>
        <taxon>Lacihabitans</taxon>
    </lineage>
</organism>
<dbReference type="Gene3D" id="1.10.150.130">
    <property type="match status" value="1"/>
</dbReference>